<dbReference type="OrthoDB" id="9795766at2"/>
<evidence type="ECO:0000313" key="6">
    <source>
        <dbReference type="Proteomes" id="UP000237350"/>
    </source>
</evidence>
<dbReference type="EMBL" id="LPWH01000120">
    <property type="protein sequence ID" value="POQ98614.1"/>
    <property type="molecule type" value="Genomic_DNA"/>
</dbReference>
<keyword evidence="6" id="KW-1185">Reference proteome</keyword>
<evidence type="ECO:0000313" key="2">
    <source>
        <dbReference type="EMBL" id="POQ98215.1"/>
    </source>
</evidence>
<dbReference type="InterPro" id="IPR037914">
    <property type="entry name" value="SpoVT-AbrB_sf"/>
</dbReference>
<organism evidence="4 6">
    <name type="scientific">Alkalispirochaeta sphaeroplastigenens</name>
    <dbReference type="NCBI Taxonomy" id="1187066"/>
    <lineage>
        <taxon>Bacteria</taxon>
        <taxon>Pseudomonadati</taxon>
        <taxon>Spirochaetota</taxon>
        <taxon>Spirochaetia</taxon>
        <taxon>Spirochaetales</taxon>
        <taxon>Spirochaetaceae</taxon>
        <taxon>Alkalispirochaeta</taxon>
    </lineage>
</organism>
<accession>A0A2S4JJS7</accession>
<feature type="domain" description="SpoVT-AbrB" evidence="1">
    <location>
        <begin position="6"/>
        <end position="49"/>
    </location>
</feature>
<dbReference type="InterPro" id="IPR007159">
    <property type="entry name" value="SpoVT-AbrB_dom"/>
</dbReference>
<dbReference type="Proteomes" id="UP000237350">
    <property type="component" value="Unassembled WGS sequence"/>
</dbReference>
<proteinExistence type="predicted"/>
<dbReference type="RefSeq" id="WP_103679532.1">
    <property type="nucleotide sequence ID" value="NZ_LPWH01000030.1"/>
</dbReference>
<dbReference type="SMART" id="SM00966">
    <property type="entry name" value="SpoVT_AbrB"/>
    <property type="match status" value="1"/>
</dbReference>
<dbReference type="AlphaFoldDB" id="A0A2S4JJS7"/>
<protein>
    <recommendedName>
        <fullName evidence="1">SpoVT-AbrB domain-containing protein</fullName>
    </recommendedName>
</protein>
<dbReference type="GO" id="GO:0003677">
    <property type="term" value="F:DNA binding"/>
    <property type="evidence" value="ECO:0007669"/>
    <property type="project" value="InterPro"/>
</dbReference>
<dbReference type="SUPFAM" id="SSF89447">
    <property type="entry name" value="AbrB/MazE/MraZ-like"/>
    <property type="match status" value="1"/>
</dbReference>
<evidence type="ECO:0000313" key="3">
    <source>
        <dbReference type="EMBL" id="POQ98614.1"/>
    </source>
</evidence>
<dbReference type="Gene3D" id="2.10.260.10">
    <property type="match status" value="1"/>
</dbReference>
<dbReference type="Pfam" id="PF04014">
    <property type="entry name" value="MazE_antitoxin"/>
    <property type="match status" value="1"/>
</dbReference>
<evidence type="ECO:0000313" key="4">
    <source>
        <dbReference type="EMBL" id="POQ99804.1"/>
    </source>
</evidence>
<dbReference type="EMBL" id="LPWH01000127">
    <property type="protein sequence ID" value="POQ98215.1"/>
    <property type="molecule type" value="Genomic_DNA"/>
</dbReference>
<dbReference type="EMBL" id="LPWH01000030">
    <property type="protein sequence ID" value="POR04171.1"/>
    <property type="molecule type" value="Genomic_DNA"/>
</dbReference>
<name>A0A2S4JJS7_9SPIO</name>
<gene>
    <name evidence="5" type="ORF">AU468_03535</name>
    <name evidence="4" type="ORF">AU468_10010</name>
    <name evidence="3" type="ORF">AU468_12570</name>
    <name evidence="2" type="ORF">AU468_14370</name>
</gene>
<dbReference type="EMBL" id="LPWH01000089">
    <property type="protein sequence ID" value="POQ99804.1"/>
    <property type="molecule type" value="Genomic_DNA"/>
</dbReference>
<comment type="caution">
    <text evidence="4">The sequence shown here is derived from an EMBL/GenBank/DDBJ whole genome shotgun (WGS) entry which is preliminary data.</text>
</comment>
<reference evidence="4" key="2">
    <citation type="submission" date="2015-12" db="EMBL/GenBank/DDBJ databases">
        <authorList>
            <person name="Shamseldin A."/>
            <person name="Moawad H."/>
            <person name="Abd El-Rahim W.M."/>
            <person name="Sadowsky M.J."/>
        </authorList>
    </citation>
    <scope>NUCLEOTIDE SEQUENCE [LARGE SCALE GENOMIC DNA]</scope>
    <source>
        <strain evidence="4">JC133</strain>
    </source>
</reference>
<evidence type="ECO:0000259" key="1">
    <source>
        <dbReference type="SMART" id="SM00966"/>
    </source>
</evidence>
<reference evidence="6" key="1">
    <citation type="submission" date="2015-12" db="EMBL/GenBank/DDBJ databases">
        <authorList>
            <person name="Lodha T.D."/>
            <person name="Chintalapati S."/>
            <person name="Chintalapati V.R."/>
            <person name="Sravanthi T."/>
        </authorList>
    </citation>
    <scope>NUCLEOTIDE SEQUENCE [LARGE SCALE GENOMIC DNA]</scope>
    <source>
        <strain evidence="6">JC133</strain>
    </source>
</reference>
<evidence type="ECO:0000313" key="5">
    <source>
        <dbReference type="EMBL" id="POR04171.1"/>
    </source>
</evidence>
<sequence length="83" mass="9771">MEISLVPIGNSKGIRIPKSVIDQLHISDKLEMEIIDEKIILKPIEKSPRIGWEKQFKEMHLNSDDQLLIGDDDIENENFQWEW</sequence>